<dbReference type="InterPro" id="IPR014014">
    <property type="entry name" value="RNA_helicase_DEAD_Q_motif"/>
</dbReference>
<comment type="catalytic activity">
    <reaction evidence="12">
        <text>ATP + H2O = ADP + phosphate + H(+)</text>
        <dbReference type="Rhea" id="RHEA:13065"/>
        <dbReference type="ChEBI" id="CHEBI:15377"/>
        <dbReference type="ChEBI" id="CHEBI:15378"/>
        <dbReference type="ChEBI" id="CHEBI:30616"/>
        <dbReference type="ChEBI" id="CHEBI:43474"/>
        <dbReference type="ChEBI" id="CHEBI:456216"/>
        <dbReference type="EC" id="3.6.4.13"/>
    </reaction>
</comment>
<gene>
    <name evidence="19" type="ORF">QBC37DRAFT_407856</name>
</gene>
<dbReference type="GO" id="GO:0003724">
    <property type="term" value="F:RNA helicase activity"/>
    <property type="evidence" value="ECO:0007669"/>
    <property type="project" value="UniProtKB-EC"/>
</dbReference>
<evidence type="ECO:0000256" key="2">
    <source>
        <dbReference type="ARBA" id="ARBA00012552"/>
    </source>
</evidence>
<evidence type="ECO:0000256" key="12">
    <source>
        <dbReference type="ARBA" id="ARBA00047984"/>
    </source>
</evidence>
<evidence type="ECO:0000256" key="7">
    <source>
        <dbReference type="ARBA" id="ARBA00022840"/>
    </source>
</evidence>
<dbReference type="EMBL" id="MU858045">
    <property type="protein sequence ID" value="KAK4220107.1"/>
    <property type="molecule type" value="Genomic_DNA"/>
</dbReference>
<evidence type="ECO:0000256" key="11">
    <source>
        <dbReference type="ARBA" id="ARBA00038719"/>
    </source>
</evidence>
<feature type="domain" description="DEAD-box RNA helicase Q" evidence="18">
    <location>
        <begin position="267"/>
        <end position="295"/>
    </location>
</feature>
<comment type="subunit">
    <text evidence="11">Component of the U5 snRNP complex.</text>
</comment>
<evidence type="ECO:0000256" key="13">
    <source>
        <dbReference type="PROSITE-ProRule" id="PRU00552"/>
    </source>
</evidence>
<keyword evidence="7 14" id="KW-0067">ATP-binding</keyword>
<dbReference type="AlphaFoldDB" id="A0AAN6YPP2"/>
<keyword evidence="5 14" id="KW-0378">Hydrolase</keyword>
<dbReference type="InterPro" id="IPR027417">
    <property type="entry name" value="P-loop_NTPase"/>
</dbReference>
<evidence type="ECO:0000256" key="8">
    <source>
        <dbReference type="ARBA" id="ARBA00023187"/>
    </source>
</evidence>
<evidence type="ECO:0000256" key="10">
    <source>
        <dbReference type="ARBA" id="ARBA00037954"/>
    </source>
</evidence>
<dbReference type="SMART" id="SM00490">
    <property type="entry name" value="HELICc"/>
    <property type="match status" value="1"/>
</dbReference>
<dbReference type="EC" id="3.6.4.13" evidence="2"/>
<feature type="compositionally biased region" description="Basic and acidic residues" evidence="15">
    <location>
        <begin position="111"/>
        <end position="127"/>
    </location>
</feature>
<dbReference type="InterPro" id="IPR000629">
    <property type="entry name" value="RNA-helicase_DEAD-box_CS"/>
</dbReference>
<dbReference type="SMART" id="SM00487">
    <property type="entry name" value="DEXDc"/>
    <property type="match status" value="1"/>
</dbReference>
<feature type="domain" description="Helicase C-terminal" evidence="17">
    <location>
        <begin position="512"/>
        <end position="675"/>
    </location>
</feature>
<feature type="compositionally biased region" description="Basic and acidic residues" evidence="15">
    <location>
        <begin position="1"/>
        <end position="10"/>
    </location>
</feature>
<keyword evidence="6 14" id="KW-0347">Helicase</keyword>
<evidence type="ECO:0000256" key="4">
    <source>
        <dbReference type="ARBA" id="ARBA00022741"/>
    </source>
</evidence>
<feature type="compositionally biased region" description="Gly residues" evidence="15">
    <location>
        <begin position="692"/>
        <end position="701"/>
    </location>
</feature>
<dbReference type="CDD" id="cd18787">
    <property type="entry name" value="SF2_C_DEAD"/>
    <property type="match status" value="1"/>
</dbReference>
<dbReference type="Pfam" id="PF25430">
    <property type="entry name" value="DDX23"/>
    <property type="match status" value="1"/>
</dbReference>
<keyword evidence="20" id="KW-1185">Reference proteome</keyword>
<evidence type="ECO:0000313" key="19">
    <source>
        <dbReference type="EMBL" id="KAK4220107.1"/>
    </source>
</evidence>
<evidence type="ECO:0000256" key="9">
    <source>
        <dbReference type="ARBA" id="ARBA00023242"/>
    </source>
</evidence>
<evidence type="ECO:0000313" key="20">
    <source>
        <dbReference type="Proteomes" id="UP001301769"/>
    </source>
</evidence>
<dbReference type="PROSITE" id="PS51194">
    <property type="entry name" value="HELICASE_CTER"/>
    <property type="match status" value="1"/>
</dbReference>
<evidence type="ECO:0000259" key="17">
    <source>
        <dbReference type="PROSITE" id="PS51194"/>
    </source>
</evidence>
<feature type="compositionally biased region" description="Polar residues" evidence="15">
    <location>
        <begin position="87"/>
        <end position="96"/>
    </location>
</feature>
<evidence type="ECO:0000256" key="14">
    <source>
        <dbReference type="RuleBase" id="RU000492"/>
    </source>
</evidence>
<dbReference type="PROSITE" id="PS51195">
    <property type="entry name" value="Q_MOTIF"/>
    <property type="match status" value="1"/>
</dbReference>
<evidence type="ECO:0000256" key="5">
    <source>
        <dbReference type="ARBA" id="ARBA00022801"/>
    </source>
</evidence>
<keyword evidence="4 14" id="KW-0547">Nucleotide-binding</keyword>
<evidence type="ECO:0000256" key="6">
    <source>
        <dbReference type="ARBA" id="ARBA00022806"/>
    </source>
</evidence>
<organism evidence="19 20">
    <name type="scientific">Rhypophila decipiens</name>
    <dbReference type="NCBI Taxonomy" id="261697"/>
    <lineage>
        <taxon>Eukaryota</taxon>
        <taxon>Fungi</taxon>
        <taxon>Dikarya</taxon>
        <taxon>Ascomycota</taxon>
        <taxon>Pezizomycotina</taxon>
        <taxon>Sordariomycetes</taxon>
        <taxon>Sordariomycetidae</taxon>
        <taxon>Sordariales</taxon>
        <taxon>Naviculisporaceae</taxon>
        <taxon>Rhypophila</taxon>
    </lineage>
</organism>
<accession>A0AAN6YPP2</accession>
<evidence type="ECO:0000256" key="3">
    <source>
        <dbReference type="ARBA" id="ARBA00022664"/>
    </source>
</evidence>
<dbReference type="GO" id="GO:0003676">
    <property type="term" value="F:nucleic acid binding"/>
    <property type="evidence" value="ECO:0007669"/>
    <property type="project" value="InterPro"/>
</dbReference>
<feature type="short sequence motif" description="Q motif" evidence="13">
    <location>
        <begin position="267"/>
        <end position="295"/>
    </location>
</feature>
<dbReference type="SUPFAM" id="SSF52540">
    <property type="entry name" value="P-loop containing nucleoside triphosphate hydrolases"/>
    <property type="match status" value="1"/>
</dbReference>
<dbReference type="GO" id="GO:0005524">
    <property type="term" value="F:ATP binding"/>
    <property type="evidence" value="ECO:0007669"/>
    <property type="project" value="UniProtKB-KW"/>
</dbReference>
<dbReference type="GO" id="GO:0005634">
    <property type="term" value="C:nucleus"/>
    <property type="evidence" value="ECO:0007669"/>
    <property type="project" value="UniProtKB-SubCell"/>
</dbReference>
<dbReference type="GO" id="GO:0006397">
    <property type="term" value="P:mRNA processing"/>
    <property type="evidence" value="ECO:0007669"/>
    <property type="project" value="UniProtKB-KW"/>
</dbReference>
<dbReference type="GO" id="GO:0008380">
    <property type="term" value="P:RNA splicing"/>
    <property type="evidence" value="ECO:0007669"/>
    <property type="project" value="UniProtKB-KW"/>
</dbReference>
<dbReference type="PROSITE" id="PS00039">
    <property type="entry name" value="DEAD_ATP_HELICASE"/>
    <property type="match status" value="1"/>
</dbReference>
<dbReference type="Gene3D" id="3.40.50.300">
    <property type="entry name" value="P-loop containing nucleotide triphosphate hydrolases"/>
    <property type="match status" value="2"/>
</dbReference>
<evidence type="ECO:0000256" key="1">
    <source>
        <dbReference type="ARBA" id="ARBA00004123"/>
    </source>
</evidence>
<dbReference type="Proteomes" id="UP001301769">
    <property type="component" value="Unassembled WGS sequence"/>
</dbReference>
<keyword evidence="3" id="KW-0507">mRNA processing</keyword>
<comment type="caution">
    <text evidence="19">The sequence shown here is derived from an EMBL/GenBank/DDBJ whole genome shotgun (WGS) entry which is preliminary data.</text>
</comment>
<dbReference type="FunFam" id="3.40.50.300:FF:000322">
    <property type="entry name" value="probable ATP-dependent RNA helicase DDX23"/>
    <property type="match status" value="1"/>
</dbReference>
<comment type="similarity">
    <text evidence="10">Belongs to the DEAD box helicase family. DDX23/PRP28 subfamily.</text>
</comment>
<reference evidence="19" key="2">
    <citation type="submission" date="2023-05" db="EMBL/GenBank/DDBJ databases">
        <authorList>
            <consortium name="Lawrence Berkeley National Laboratory"/>
            <person name="Steindorff A."/>
            <person name="Hensen N."/>
            <person name="Bonometti L."/>
            <person name="Westerberg I."/>
            <person name="Brannstrom I.O."/>
            <person name="Guillou S."/>
            <person name="Cros-Aarteil S."/>
            <person name="Calhoun S."/>
            <person name="Haridas S."/>
            <person name="Kuo A."/>
            <person name="Mondo S."/>
            <person name="Pangilinan J."/>
            <person name="Riley R."/>
            <person name="Labutti K."/>
            <person name="Andreopoulos B."/>
            <person name="Lipzen A."/>
            <person name="Chen C."/>
            <person name="Yanf M."/>
            <person name="Daum C."/>
            <person name="Ng V."/>
            <person name="Clum A."/>
            <person name="Ohm R."/>
            <person name="Martin F."/>
            <person name="Silar P."/>
            <person name="Natvig D."/>
            <person name="Lalanne C."/>
            <person name="Gautier V."/>
            <person name="Ament-Velasquez S.L."/>
            <person name="Kruys A."/>
            <person name="Hutchinson M.I."/>
            <person name="Powell A.J."/>
            <person name="Barry K."/>
            <person name="Miller A.N."/>
            <person name="Grigoriev I.V."/>
            <person name="Debuchy R."/>
            <person name="Gladieux P."/>
            <person name="Thoren M.H."/>
            <person name="Johannesson H."/>
        </authorList>
    </citation>
    <scope>NUCLEOTIDE SEQUENCE</scope>
    <source>
        <strain evidence="19">PSN293</strain>
    </source>
</reference>
<reference evidence="19" key="1">
    <citation type="journal article" date="2023" name="Mol. Phylogenet. Evol.">
        <title>Genome-scale phylogeny and comparative genomics of the fungal order Sordariales.</title>
        <authorList>
            <person name="Hensen N."/>
            <person name="Bonometti L."/>
            <person name="Westerberg I."/>
            <person name="Brannstrom I.O."/>
            <person name="Guillou S."/>
            <person name="Cros-Aarteil S."/>
            <person name="Calhoun S."/>
            <person name="Haridas S."/>
            <person name="Kuo A."/>
            <person name="Mondo S."/>
            <person name="Pangilinan J."/>
            <person name="Riley R."/>
            <person name="LaButti K."/>
            <person name="Andreopoulos B."/>
            <person name="Lipzen A."/>
            <person name="Chen C."/>
            <person name="Yan M."/>
            <person name="Daum C."/>
            <person name="Ng V."/>
            <person name="Clum A."/>
            <person name="Steindorff A."/>
            <person name="Ohm R.A."/>
            <person name="Martin F."/>
            <person name="Silar P."/>
            <person name="Natvig D.O."/>
            <person name="Lalanne C."/>
            <person name="Gautier V."/>
            <person name="Ament-Velasquez S.L."/>
            <person name="Kruys A."/>
            <person name="Hutchinson M.I."/>
            <person name="Powell A.J."/>
            <person name="Barry K."/>
            <person name="Miller A.N."/>
            <person name="Grigoriev I.V."/>
            <person name="Debuchy R."/>
            <person name="Gladieux P."/>
            <person name="Hiltunen Thoren M."/>
            <person name="Johannesson H."/>
        </authorList>
    </citation>
    <scope>NUCLEOTIDE SEQUENCE</scope>
    <source>
        <strain evidence="19">PSN293</strain>
    </source>
</reference>
<feature type="domain" description="Helicase ATP-binding" evidence="16">
    <location>
        <begin position="298"/>
        <end position="501"/>
    </location>
</feature>
<dbReference type="InterPro" id="IPR011545">
    <property type="entry name" value="DEAD/DEAH_box_helicase_dom"/>
</dbReference>
<dbReference type="InterPro" id="IPR001650">
    <property type="entry name" value="Helicase_C-like"/>
</dbReference>
<dbReference type="InterPro" id="IPR014001">
    <property type="entry name" value="Helicase_ATP-bd"/>
</dbReference>
<proteinExistence type="inferred from homology"/>
<feature type="region of interest" description="Disordered" evidence="15">
    <location>
        <begin position="1"/>
        <end position="148"/>
    </location>
</feature>
<feature type="region of interest" description="Disordered" evidence="15">
    <location>
        <begin position="671"/>
        <end position="701"/>
    </location>
</feature>
<protein>
    <recommendedName>
        <fullName evidence="2">RNA helicase</fullName>
        <ecNumber evidence="2">3.6.4.13</ecNumber>
    </recommendedName>
</protein>
<comment type="subcellular location">
    <subcellularLocation>
        <location evidence="1">Nucleus</location>
    </subcellularLocation>
</comment>
<name>A0AAN6YPP2_9PEZI</name>
<dbReference type="PROSITE" id="PS51192">
    <property type="entry name" value="HELICASE_ATP_BIND_1"/>
    <property type="match status" value="1"/>
</dbReference>
<dbReference type="InterPro" id="IPR057479">
    <property type="entry name" value="PRP28/DDX23-like_helical"/>
</dbReference>
<feature type="compositionally biased region" description="Basic and acidic residues" evidence="15">
    <location>
        <begin position="20"/>
        <end position="61"/>
    </location>
</feature>
<dbReference type="GO" id="GO:0016787">
    <property type="term" value="F:hydrolase activity"/>
    <property type="evidence" value="ECO:0007669"/>
    <property type="project" value="UniProtKB-KW"/>
</dbReference>
<evidence type="ECO:0000256" key="15">
    <source>
        <dbReference type="SAM" id="MobiDB-lite"/>
    </source>
</evidence>
<keyword evidence="8" id="KW-0508">mRNA splicing</keyword>
<sequence length="701" mass="78428">MSSTSRREPPDLAALLRKRKAEEELSSKPRFIPKKERERLQAEKKAKEEEERKRKEEEAKKNNGWTSAPTAAPTGPKAMRNGAPDTADNTSLPRSRQNGKRGGPGGNQDDEQQKAKMESKDEAELRAKYMGPLVNQSTFSAKKKRKRTAANKFNFDWDPEDDTSRPFDPIYAERTEPLVRRGGYEDTDEIVRRKAEAIRRGDPVTGEERARLLLEQHERGKKQLERKSLSQHWSEKKLEDMKERDWRIFKENFGIATKGGSIPNPMRSWKESGLPRRLLDIVEQVGYEEPSPIQRAAIPIALQARDLIGVAVTGSGKTAAFLLPLLVYIAELEPLAEYNKNDGPYALILAPTRELVQQIESEARKFAGPLGYTVVSIVGGHSLEEQAYALRNGAEIIVATPGRLVDCLERRMLVFTQCCYVIMDEADRMIDQGFEEPLTKILDAMPAGNEKPDTDDAENPAVMSRYLGGKDRYRQTMMYTATMPPVVERIAKKYLRRAAIVTIGNAGEAVDTVEQRVEFVQGEDKRKKRLNEILNSGQFKPPIIVFVNIKRNCDMVARDIKGMGFSAVTLHGSKTQEQREAALASLRNGQIDILVATDLAGRGIDVPDVSLVVNFNMATNIESYTHRIGRTGRAGKSGVAITFLGNEDNDVLYDLKQIISKSSISKVPEELRRHEAAQNKPQRGAKKIEDSGGFGGKGGQW</sequence>
<dbReference type="Pfam" id="PF00271">
    <property type="entry name" value="Helicase_C"/>
    <property type="match status" value="1"/>
</dbReference>
<evidence type="ECO:0000259" key="16">
    <source>
        <dbReference type="PROSITE" id="PS51192"/>
    </source>
</evidence>
<dbReference type="PANTHER" id="PTHR47958">
    <property type="entry name" value="ATP-DEPENDENT RNA HELICASE DBP3"/>
    <property type="match status" value="1"/>
</dbReference>
<dbReference type="Pfam" id="PF00270">
    <property type="entry name" value="DEAD"/>
    <property type="match status" value="1"/>
</dbReference>
<evidence type="ECO:0000259" key="18">
    <source>
        <dbReference type="PROSITE" id="PS51195"/>
    </source>
</evidence>
<keyword evidence="9" id="KW-0539">Nucleus</keyword>
<dbReference type="CDD" id="cd17945">
    <property type="entry name" value="DEADc_DDX23"/>
    <property type="match status" value="1"/>
</dbReference>